<evidence type="ECO:0000256" key="3">
    <source>
        <dbReference type="ARBA" id="ARBA00022448"/>
    </source>
</evidence>
<dbReference type="InterPro" id="IPR024529">
    <property type="entry name" value="ECF_trnsprt_substrate-spec"/>
</dbReference>
<reference evidence="11" key="1">
    <citation type="journal article" date="2019" name="Int. J. Syst. Evol. Microbiol.">
        <title>The Global Catalogue of Microorganisms (GCM) 10K type strain sequencing project: providing services to taxonomists for standard genome sequencing and annotation.</title>
        <authorList>
            <consortium name="The Broad Institute Genomics Platform"/>
            <consortium name="The Broad Institute Genome Sequencing Center for Infectious Disease"/>
            <person name="Wu L."/>
            <person name="Ma J."/>
        </authorList>
    </citation>
    <scope>NUCLEOTIDE SEQUENCE [LARGE SCALE GENOMIC DNA]</scope>
    <source>
        <strain evidence="11">CCM 8907</strain>
    </source>
</reference>
<feature type="transmembrane region" description="Helical" evidence="9">
    <location>
        <begin position="83"/>
        <end position="104"/>
    </location>
</feature>
<sequence>MEKSHSGLGVRSMVLMALFAGIATVLMFVSVPILPYISYMKLDISDLFVLLGMGIFGPAGGVAIAAIKELLYFILTGFNLQNFIGILTAFVADVAFILPIGWILKKPTNSLQRQIVAVTVATISLTVILSLANWWVVTPLYLKLFGFSLGMPVKQLVLTGVVPFNLIKGIVLGIMFILLNRRLAPWIEKHRLY</sequence>
<organism evidence="10 11">
    <name type="scientific">Levilactobacillus tangyuanensis</name>
    <dbReference type="NCBI Taxonomy" id="2486021"/>
    <lineage>
        <taxon>Bacteria</taxon>
        <taxon>Bacillati</taxon>
        <taxon>Bacillota</taxon>
        <taxon>Bacilli</taxon>
        <taxon>Lactobacillales</taxon>
        <taxon>Lactobacillaceae</taxon>
        <taxon>Levilactobacillus</taxon>
    </lineage>
</organism>
<dbReference type="EMBL" id="JBHSSJ010000003">
    <property type="protein sequence ID" value="MFC6274766.1"/>
    <property type="molecule type" value="Genomic_DNA"/>
</dbReference>
<keyword evidence="6 9" id="KW-1133">Transmembrane helix</keyword>
<gene>
    <name evidence="10" type="ORF">ACFQET_04465</name>
</gene>
<evidence type="ECO:0000256" key="8">
    <source>
        <dbReference type="PIRNR" id="PIRNR037778"/>
    </source>
</evidence>
<evidence type="ECO:0000256" key="2">
    <source>
        <dbReference type="ARBA" id="ARBA00005540"/>
    </source>
</evidence>
<keyword evidence="3 8" id="KW-0813">Transport</keyword>
<dbReference type="PIRSF" id="PIRSF037778">
    <property type="entry name" value="UCP037778_transp_RibU"/>
    <property type="match status" value="1"/>
</dbReference>
<keyword evidence="4 8" id="KW-1003">Cell membrane</keyword>
<evidence type="ECO:0000256" key="6">
    <source>
        <dbReference type="ARBA" id="ARBA00022989"/>
    </source>
</evidence>
<evidence type="ECO:0000256" key="5">
    <source>
        <dbReference type="ARBA" id="ARBA00022692"/>
    </source>
</evidence>
<feature type="transmembrane region" description="Helical" evidence="9">
    <location>
        <begin position="12"/>
        <end position="35"/>
    </location>
</feature>
<accession>A0ABW1TLS5</accession>
<feature type="transmembrane region" description="Helical" evidence="9">
    <location>
        <begin position="116"/>
        <end position="136"/>
    </location>
</feature>
<comment type="similarity">
    <text evidence="2 8">Belongs to the prokaryotic riboflavin transporter (P-RFT) (TC 2.A.87) family.</text>
</comment>
<dbReference type="InterPro" id="IPR025720">
    <property type="entry name" value="RibU"/>
</dbReference>
<keyword evidence="7 8" id="KW-0472">Membrane</keyword>
<feature type="transmembrane region" description="Helical" evidence="9">
    <location>
        <begin position="47"/>
        <end position="67"/>
    </location>
</feature>
<comment type="subcellular location">
    <subcellularLocation>
        <location evidence="1">Cell membrane</location>
        <topology evidence="1">Multi-pass membrane protein</topology>
    </subcellularLocation>
</comment>
<proteinExistence type="inferred from homology"/>
<dbReference type="Proteomes" id="UP001596191">
    <property type="component" value="Unassembled WGS sequence"/>
</dbReference>
<protein>
    <recommendedName>
        <fullName evidence="8">Riboflavin transporter</fullName>
    </recommendedName>
</protein>
<dbReference type="PANTHER" id="PTHR38438">
    <property type="entry name" value="RIBOFLAVIN TRANSPORTER RIBU"/>
    <property type="match status" value="1"/>
</dbReference>
<evidence type="ECO:0000256" key="9">
    <source>
        <dbReference type="SAM" id="Phobius"/>
    </source>
</evidence>
<keyword evidence="5 9" id="KW-0812">Transmembrane</keyword>
<dbReference type="RefSeq" id="WP_125640161.1">
    <property type="nucleotide sequence ID" value="NZ_JBHSSJ010000003.1"/>
</dbReference>
<dbReference type="Pfam" id="PF12822">
    <property type="entry name" value="ECF_trnsprt"/>
    <property type="match status" value="1"/>
</dbReference>
<comment type="caution">
    <text evidence="10">The sequence shown here is derived from an EMBL/GenBank/DDBJ whole genome shotgun (WGS) entry which is preliminary data.</text>
</comment>
<evidence type="ECO:0000256" key="1">
    <source>
        <dbReference type="ARBA" id="ARBA00004651"/>
    </source>
</evidence>
<evidence type="ECO:0000256" key="7">
    <source>
        <dbReference type="ARBA" id="ARBA00023136"/>
    </source>
</evidence>
<keyword evidence="11" id="KW-1185">Reference proteome</keyword>
<comment type="function">
    <text evidence="8">Probably a riboflavin-binding protein that interacts with the energy-coupling factor (ECF) ABC-transporter complex.</text>
</comment>
<dbReference type="Gene3D" id="1.10.1760.20">
    <property type="match status" value="1"/>
</dbReference>
<dbReference type="PANTHER" id="PTHR38438:SF1">
    <property type="entry name" value="RIBOFLAVIN TRANSPORTER RIBU"/>
    <property type="match status" value="1"/>
</dbReference>
<feature type="transmembrane region" description="Helical" evidence="9">
    <location>
        <begin position="156"/>
        <end position="179"/>
    </location>
</feature>
<evidence type="ECO:0000313" key="10">
    <source>
        <dbReference type="EMBL" id="MFC6274766.1"/>
    </source>
</evidence>
<evidence type="ECO:0000313" key="11">
    <source>
        <dbReference type="Proteomes" id="UP001596191"/>
    </source>
</evidence>
<evidence type="ECO:0000256" key="4">
    <source>
        <dbReference type="ARBA" id="ARBA00022475"/>
    </source>
</evidence>
<name>A0ABW1TLS5_9LACO</name>